<feature type="domain" description="Glycoside hydrolase family 31 N-terminal" evidence="4">
    <location>
        <begin position="45"/>
        <end position="210"/>
    </location>
</feature>
<keyword evidence="2" id="KW-0326">Glycosidase</keyword>
<dbReference type="InterPro" id="IPR017853">
    <property type="entry name" value="GH"/>
</dbReference>
<dbReference type="GO" id="GO:0030246">
    <property type="term" value="F:carbohydrate binding"/>
    <property type="evidence" value="ECO:0007669"/>
    <property type="project" value="InterPro"/>
</dbReference>
<dbReference type="Gene3D" id="3.20.20.80">
    <property type="entry name" value="Glycosidases"/>
    <property type="match status" value="1"/>
</dbReference>
<dbReference type="CDD" id="cd14752">
    <property type="entry name" value="GH31_N"/>
    <property type="match status" value="1"/>
</dbReference>
<keyword evidence="8" id="KW-1185">Reference proteome</keyword>
<evidence type="ECO:0000259" key="3">
    <source>
        <dbReference type="Pfam" id="PF01055"/>
    </source>
</evidence>
<dbReference type="InterPro" id="IPR048395">
    <property type="entry name" value="Glyco_hydro_31_C"/>
</dbReference>
<evidence type="ECO:0000256" key="2">
    <source>
        <dbReference type="RuleBase" id="RU361185"/>
    </source>
</evidence>
<proteinExistence type="inferred from homology"/>
<feature type="domain" description="DUF5110" evidence="5">
    <location>
        <begin position="698"/>
        <end position="767"/>
    </location>
</feature>
<evidence type="ECO:0000259" key="6">
    <source>
        <dbReference type="Pfam" id="PF21365"/>
    </source>
</evidence>
<dbReference type="SUPFAM" id="SSF74650">
    <property type="entry name" value="Galactose mutarotase-like"/>
    <property type="match status" value="1"/>
</dbReference>
<comment type="similarity">
    <text evidence="1 2">Belongs to the glycosyl hydrolase 31 family.</text>
</comment>
<keyword evidence="2 7" id="KW-0378">Hydrolase</keyword>
<dbReference type="InterPro" id="IPR025887">
    <property type="entry name" value="Glyco_hydro_31_N_dom"/>
</dbReference>
<dbReference type="InterPro" id="IPR000322">
    <property type="entry name" value="Glyco_hydro_31_TIM"/>
</dbReference>
<dbReference type="Pfam" id="PF13802">
    <property type="entry name" value="Gal_mutarotas_2"/>
    <property type="match status" value="1"/>
</dbReference>
<dbReference type="GO" id="GO:0005975">
    <property type="term" value="P:carbohydrate metabolic process"/>
    <property type="evidence" value="ECO:0007669"/>
    <property type="project" value="InterPro"/>
</dbReference>
<evidence type="ECO:0000256" key="1">
    <source>
        <dbReference type="ARBA" id="ARBA00007806"/>
    </source>
</evidence>
<gene>
    <name evidence="7" type="ORF">ICJ84_11605</name>
</gene>
<dbReference type="GO" id="GO:0004553">
    <property type="term" value="F:hydrolase activity, hydrolyzing O-glycosyl compounds"/>
    <property type="evidence" value="ECO:0007669"/>
    <property type="project" value="InterPro"/>
</dbReference>
<dbReference type="RefSeq" id="WP_188216576.1">
    <property type="nucleotide sequence ID" value="NZ_BAABGH010000007.1"/>
</dbReference>
<protein>
    <submittedName>
        <fullName evidence="7">Glycoside hydrolase family 31 protein</fullName>
    </submittedName>
</protein>
<reference evidence="7" key="2">
    <citation type="submission" date="2020-09" db="EMBL/GenBank/DDBJ databases">
        <authorList>
            <person name="Wu Z."/>
        </authorList>
    </citation>
    <scope>NUCLEOTIDE SEQUENCE</scope>
    <source>
        <strain evidence="7">SC17</strain>
    </source>
</reference>
<feature type="domain" description="Glycosyl hydrolase family 31 C-terminal" evidence="6">
    <location>
        <begin position="593"/>
        <end position="680"/>
    </location>
</feature>
<evidence type="ECO:0000313" key="8">
    <source>
        <dbReference type="Proteomes" id="UP000602057"/>
    </source>
</evidence>
<feature type="domain" description="Glycoside hydrolase family 31 TIM barrel" evidence="3">
    <location>
        <begin position="252"/>
        <end position="584"/>
    </location>
</feature>
<organism evidence="7 8">
    <name type="scientific">Aestuariibaculum suncheonense</name>
    <dbReference type="NCBI Taxonomy" id="1028745"/>
    <lineage>
        <taxon>Bacteria</taxon>
        <taxon>Pseudomonadati</taxon>
        <taxon>Bacteroidota</taxon>
        <taxon>Flavobacteriia</taxon>
        <taxon>Flavobacteriales</taxon>
        <taxon>Flavobacteriaceae</taxon>
    </lineage>
</organism>
<comment type="caution">
    <text evidence="7">The sequence shown here is derived from an EMBL/GenBank/DDBJ whole genome shotgun (WGS) entry which is preliminary data.</text>
</comment>
<dbReference type="Gene3D" id="2.60.40.1180">
    <property type="entry name" value="Golgi alpha-mannosidase II"/>
    <property type="match status" value="2"/>
</dbReference>
<evidence type="ECO:0000259" key="4">
    <source>
        <dbReference type="Pfam" id="PF13802"/>
    </source>
</evidence>
<dbReference type="SUPFAM" id="SSF51445">
    <property type="entry name" value="(Trans)glycosidases"/>
    <property type="match status" value="1"/>
</dbReference>
<sequence>MRTILLLVVSITFVIQSYSQTSQVITGFEKDKNRVTISLDDGSKMRLKFLDGENIKFWFSPDGLFERNNASFAVINESFDQDYSIEVNQSSTNLEVFTEKLRVIIYKDPFKIQIFNKYQRLLFGDVDLQPYWIDGTLVKTTKKLRDDEHFLGLGEKTGDLDRRGKSFIMWNSDKPCYSEIEDPLYKSIPFFMSNYNYGLFLDNTFKTKFDFGKEVKNELSFSAPAGAFIYYFFYGSDYKEIIKSYTRLTGQPIMPPKWALGWSQSRGMLTNENLTREIATEYRKRGIPCDIIYQDIGWVEGLQNFNWRNDRYDNPREMLSDLNKQGFKVIVSQDPVISQETKAQWQEAHDKGYLVLDDRTELAYDMPWPWGGNAGVVDFTKPEVADWWGNLQQKTLEDGIKGFWTDMGEPAWSNEESTDRLHMKHYLGMHEEIHNVYGLTWDKVVTEQFEKHNPNQRVFQMTRAAYSGLQRYTFGWSGDSGNGEDVTDGWENLANQIPLGLSAGMGLIPFWTTDISGYCGDITSYEEFAELYVRWLQFGVFNPLSRAHHEGNNAVEPWLFGEKAEHLAKQAIELKYQLIPYLYTYAREAYETGIPILRALPIEFPKDEKAIEINDQFFFGEKLLVAPVVQENVSSRKVYLPKGIWVDFNNPTKTYKGPVTLDYRVSLETIPMFVEEGAIIPKMPVMNYIDEVENPAMIVEIFPSETKESSFVLYEDDGTSNNYKKDEFSKTKIHLGKKNENYTIKVDRPIEQNFYSIKRNYVFQIHLVNKPKNVLINKLKLKKVDLKTLETSQNTNFDLSGYHYDKEHQLLCIKTPDTKLAITIEINK</sequence>
<dbReference type="EMBL" id="JACVXC010000004">
    <property type="protein sequence ID" value="MBD0836087.1"/>
    <property type="molecule type" value="Genomic_DNA"/>
</dbReference>
<name>A0A8J6UC74_9FLAO</name>
<accession>A0A8J6UC74</accession>
<dbReference type="AlphaFoldDB" id="A0A8J6UC74"/>
<dbReference type="InterPro" id="IPR033403">
    <property type="entry name" value="DUF5110"/>
</dbReference>
<dbReference type="InterPro" id="IPR011013">
    <property type="entry name" value="Gal_mutarotase_sf_dom"/>
</dbReference>
<evidence type="ECO:0000259" key="5">
    <source>
        <dbReference type="Pfam" id="PF17137"/>
    </source>
</evidence>
<dbReference type="SUPFAM" id="SSF51011">
    <property type="entry name" value="Glycosyl hydrolase domain"/>
    <property type="match status" value="1"/>
</dbReference>
<dbReference type="Pfam" id="PF01055">
    <property type="entry name" value="Glyco_hydro_31_2nd"/>
    <property type="match status" value="1"/>
</dbReference>
<dbReference type="PANTHER" id="PTHR22762">
    <property type="entry name" value="ALPHA-GLUCOSIDASE"/>
    <property type="match status" value="1"/>
</dbReference>
<dbReference type="Gene3D" id="2.60.40.1760">
    <property type="entry name" value="glycosyl hydrolase (family 31)"/>
    <property type="match status" value="1"/>
</dbReference>
<dbReference type="PANTHER" id="PTHR22762:SF166">
    <property type="entry name" value="ALPHA-GLUCOSIDASE"/>
    <property type="match status" value="1"/>
</dbReference>
<dbReference type="Pfam" id="PF21365">
    <property type="entry name" value="Glyco_hydro_31_3rd"/>
    <property type="match status" value="1"/>
</dbReference>
<dbReference type="InterPro" id="IPR013780">
    <property type="entry name" value="Glyco_hydro_b"/>
</dbReference>
<dbReference type="Pfam" id="PF17137">
    <property type="entry name" value="DUF5110"/>
    <property type="match status" value="1"/>
</dbReference>
<dbReference type="Proteomes" id="UP000602057">
    <property type="component" value="Unassembled WGS sequence"/>
</dbReference>
<evidence type="ECO:0000313" key="7">
    <source>
        <dbReference type="EMBL" id="MBD0836087.1"/>
    </source>
</evidence>
<reference evidence="7" key="1">
    <citation type="journal article" date="2013" name="Int. J. Syst. Evol. Microbiol.">
        <title>Aestuariibaculum suncheonense gen. nov., sp. nov., a marine bacterium of the family Flavobacteriaceae isolated from a tidal flat and emended descriptions of the genera Gaetbulibacter and Tamlana.</title>
        <authorList>
            <person name="Jeong S.H."/>
            <person name="Park M.S."/>
            <person name="Jin H.M."/>
            <person name="Lee K."/>
            <person name="Park W."/>
            <person name="Jeon C.O."/>
        </authorList>
    </citation>
    <scope>NUCLEOTIDE SEQUENCE</scope>
    <source>
        <strain evidence="7">SC17</strain>
    </source>
</reference>